<gene>
    <name evidence="2" type="ORF">AZE42_06978</name>
</gene>
<comment type="caution">
    <text evidence="2">The sequence shown here is derived from an EMBL/GenBank/DDBJ whole genome shotgun (WGS) entry which is preliminary data.</text>
</comment>
<dbReference type="OrthoDB" id="5122891at2759"/>
<feature type="domain" description="Heterokaryon incompatibility" evidence="1">
    <location>
        <begin position="133"/>
        <end position="220"/>
    </location>
</feature>
<evidence type="ECO:0000313" key="3">
    <source>
        <dbReference type="Proteomes" id="UP000183567"/>
    </source>
</evidence>
<dbReference type="InterPro" id="IPR010730">
    <property type="entry name" value="HET"/>
</dbReference>
<dbReference type="STRING" id="180088.A0A1J8QTF7"/>
<evidence type="ECO:0000313" key="2">
    <source>
        <dbReference type="EMBL" id="OJA16689.1"/>
    </source>
</evidence>
<proteinExistence type="predicted"/>
<accession>A0A1J8QTF7</accession>
<protein>
    <recommendedName>
        <fullName evidence="1">Heterokaryon incompatibility domain-containing protein</fullName>
    </recommendedName>
</protein>
<name>A0A1J8QTF7_9AGAM</name>
<dbReference type="EMBL" id="LVVM01002439">
    <property type="protein sequence ID" value="OJA16689.1"/>
    <property type="molecule type" value="Genomic_DNA"/>
</dbReference>
<keyword evidence="3" id="KW-1185">Reference proteome</keyword>
<evidence type="ECO:0000259" key="1">
    <source>
        <dbReference type="Pfam" id="PF06985"/>
    </source>
</evidence>
<dbReference type="Pfam" id="PF06985">
    <property type="entry name" value="HET"/>
    <property type="match status" value="1"/>
</dbReference>
<sequence length="443" mass="49944">MSISTVSRNQVTSFAGSSKLLFAGVDGTNSSDARNAASPIVGTPKPIVVNVKAVVDNEQAERPCIPDVLDICGEYIYNEVPTHLLYVQERRMESITEEDIQGSLALLHREPWRVQDPMARDAIRDLVINKLHYAIFSHRWLAEEPTFQDRSRDQKPTGPGYDKLMKFLDKAAELGYKLAWSDTCCIDKTSSAELDEAIRAMFRWYRGSRVCIAYLGGSSSVADFPREVWFTRGWTLQELLAPWVIKFYGRDWAPIGDVEMENDKDKPEILKALSEVTTIPESQLLGFTPGVRDVYMKMKWASTRRTTRIEDNAYCLLGIFNLSIPVSYGEGRWDFHRLMETLIQRCNEWQIFAWVGSCSPYNDVIPASPRCYGGNAQGVDGINSQQCPPVGDKSFRLEQPGMKLKIFLVKIAAVEFICPDQCQSGFFTISPSISSEACRISLL</sequence>
<reference evidence="2 3" key="1">
    <citation type="submission" date="2016-03" db="EMBL/GenBank/DDBJ databases">
        <title>Comparative genomics of the ectomycorrhizal sister species Rhizopogon vinicolor and Rhizopogon vesiculosus (Basidiomycota: Boletales) reveals a divergence of the mating type B locus.</title>
        <authorList>
            <person name="Mujic A.B."/>
            <person name="Kuo A."/>
            <person name="Tritt A."/>
            <person name="Lipzen A."/>
            <person name="Chen C."/>
            <person name="Johnson J."/>
            <person name="Sharma A."/>
            <person name="Barry K."/>
            <person name="Grigoriev I.V."/>
            <person name="Spatafora J.W."/>
        </authorList>
    </citation>
    <scope>NUCLEOTIDE SEQUENCE [LARGE SCALE GENOMIC DNA]</scope>
    <source>
        <strain evidence="2 3">AM-OR11-056</strain>
    </source>
</reference>
<dbReference type="PANTHER" id="PTHR10622:SF12">
    <property type="entry name" value="HET DOMAIN-CONTAINING PROTEIN"/>
    <property type="match status" value="1"/>
</dbReference>
<dbReference type="Proteomes" id="UP000183567">
    <property type="component" value="Unassembled WGS sequence"/>
</dbReference>
<dbReference type="AlphaFoldDB" id="A0A1J8QTF7"/>
<dbReference type="PANTHER" id="PTHR10622">
    <property type="entry name" value="HET DOMAIN-CONTAINING PROTEIN"/>
    <property type="match status" value="1"/>
</dbReference>
<organism evidence="2 3">
    <name type="scientific">Rhizopogon vesiculosus</name>
    <dbReference type="NCBI Taxonomy" id="180088"/>
    <lineage>
        <taxon>Eukaryota</taxon>
        <taxon>Fungi</taxon>
        <taxon>Dikarya</taxon>
        <taxon>Basidiomycota</taxon>
        <taxon>Agaricomycotina</taxon>
        <taxon>Agaricomycetes</taxon>
        <taxon>Agaricomycetidae</taxon>
        <taxon>Boletales</taxon>
        <taxon>Suillineae</taxon>
        <taxon>Rhizopogonaceae</taxon>
        <taxon>Rhizopogon</taxon>
    </lineage>
</organism>